<dbReference type="Pfam" id="PF20684">
    <property type="entry name" value="Fung_rhodopsin"/>
    <property type="match status" value="1"/>
</dbReference>
<feature type="compositionally biased region" description="Basic and acidic residues" evidence="6">
    <location>
        <begin position="288"/>
        <end position="301"/>
    </location>
</feature>
<reference evidence="9 10" key="1">
    <citation type="journal article" date="2021" name="Nat. Commun.">
        <title>Genetic determinants of endophytism in the Arabidopsis root mycobiome.</title>
        <authorList>
            <person name="Mesny F."/>
            <person name="Miyauchi S."/>
            <person name="Thiergart T."/>
            <person name="Pickel B."/>
            <person name="Atanasova L."/>
            <person name="Karlsson M."/>
            <person name="Huettel B."/>
            <person name="Barry K.W."/>
            <person name="Haridas S."/>
            <person name="Chen C."/>
            <person name="Bauer D."/>
            <person name="Andreopoulos W."/>
            <person name="Pangilinan J."/>
            <person name="LaButti K."/>
            <person name="Riley R."/>
            <person name="Lipzen A."/>
            <person name="Clum A."/>
            <person name="Drula E."/>
            <person name="Henrissat B."/>
            <person name="Kohler A."/>
            <person name="Grigoriev I.V."/>
            <person name="Martin F.M."/>
            <person name="Hacquard S."/>
        </authorList>
    </citation>
    <scope>NUCLEOTIDE SEQUENCE [LARGE SCALE GENOMIC DNA]</scope>
    <source>
        <strain evidence="9 10">MPI-SDFR-AT-0080</strain>
    </source>
</reference>
<evidence type="ECO:0000256" key="2">
    <source>
        <dbReference type="ARBA" id="ARBA00022692"/>
    </source>
</evidence>
<protein>
    <recommendedName>
        <fullName evidence="8">Rhodopsin domain-containing protein</fullName>
    </recommendedName>
</protein>
<dbReference type="InterPro" id="IPR052337">
    <property type="entry name" value="SAT4-like"/>
</dbReference>
<sequence>MIWTMKICMLLFFQRLTRGLKSEKFIKPAIGLAVATSVVEVLTVLCSCRPVERNWQIYPNPGKVCTHESSLWYWVQVCFNVITDAVIVSIPMPVRKLQTFESEIANALSARYTSKGFLMAQAWLGLFTRRRYFCYGCGDPPRSFRVEGKVRVITDGEREIDQIQNAAPSEPAIWAMRECFVATFVGTAPMIRLLFTKKVYQGGYKNNDVSHGYNQSGSMPLDTYGTNTNRSKNCFSSKVGTNVGVASSSVENIIGPSDSTFGDPEFGIRVHHSVAVTSETKTTTTVGEEERKQWTPEFERR</sequence>
<keyword evidence="7" id="KW-0732">Signal</keyword>
<evidence type="ECO:0000256" key="7">
    <source>
        <dbReference type="SAM" id="SignalP"/>
    </source>
</evidence>
<accession>A0ABQ8GF50</accession>
<keyword evidence="10" id="KW-1185">Reference proteome</keyword>
<dbReference type="InterPro" id="IPR049326">
    <property type="entry name" value="Rhodopsin_dom_fungi"/>
</dbReference>
<evidence type="ECO:0000256" key="1">
    <source>
        <dbReference type="ARBA" id="ARBA00004141"/>
    </source>
</evidence>
<gene>
    <name evidence="9" type="ORF">B0J12DRAFT_448616</name>
</gene>
<keyword evidence="4" id="KW-0472">Membrane</keyword>
<evidence type="ECO:0000313" key="9">
    <source>
        <dbReference type="EMBL" id="KAH7054251.1"/>
    </source>
</evidence>
<dbReference type="Proteomes" id="UP000774617">
    <property type="component" value="Unassembled WGS sequence"/>
</dbReference>
<keyword evidence="2" id="KW-0812">Transmembrane</keyword>
<comment type="subcellular location">
    <subcellularLocation>
        <location evidence="1">Membrane</location>
        <topology evidence="1">Multi-pass membrane protein</topology>
    </subcellularLocation>
</comment>
<feature type="chain" id="PRO_5045238881" description="Rhodopsin domain-containing protein" evidence="7">
    <location>
        <begin position="20"/>
        <end position="301"/>
    </location>
</feature>
<evidence type="ECO:0000256" key="3">
    <source>
        <dbReference type="ARBA" id="ARBA00022989"/>
    </source>
</evidence>
<feature type="region of interest" description="Disordered" evidence="6">
    <location>
        <begin position="280"/>
        <end position="301"/>
    </location>
</feature>
<evidence type="ECO:0000256" key="6">
    <source>
        <dbReference type="SAM" id="MobiDB-lite"/>
    </source>
</evidence>
<proteinExistence type="inferred from homology"/>
<feature type="signal peptide" evidence="7">
    <location>
        <begin position="1"/>
        <end position="19"/>
    </location>
</feature>
<organism evidence="9 10">
    <name type="scientific">Macrophomina phaseolina</name>
    <dbReference type="NCBI Taxonomy" id="35725"/>
    <lineage>
        <taxon>Eukaryota</taxon>
        <taxon>Fungi</taxon>
        <taxon>Dikarya</taxon>
        <taxon>Ascomycota</taxon>
        <taxon>Pezizomycotina</taxon>
        <taxon>Dothideomycetes</taxon>
        <taxon>Dothideomycetes incertae sedis</taxon>
        <taxon>Botryosphaeriales</taxon>
        <taxon>Botryosphaeriaceae</taxon>
        <taxon>Macrophomina</taxon>
    </lineage>
</organism>
<comment type="similarity">
    <text evidence="5">Belongs to the SAT4 family.</text>
</comment>
<evidence type="ECO:0000259" key="8">
    <source>
        <dbReference type="Pfam" id="PF20684"/>
    </source>
</evidence>
<feature type="domain" description="Rhodopsin" evidence="8">
    <location>
        <begin position="2"/>
        <end position="94"/>
    </location>
</feature>
<dbReference type="PANTHER" id="PTHR33048">
    <property type="entry name" value="PTH11-LIKE INTEGRAL MEMBRANE PROTEIN (AFU_ORTHOLOGUE AFUA_5G11245)"/>
    <property type="match status" value="1"/>
</dbReference>
<dbReference type="EMBL" id="JAGTJR010000009">
    <property type="protein sequence ID" value="KAH7054251.1"/>
    <property type="molecule type" value="Genomic_DNA"/>
</dbReference>
<keyword evidence="3" id="KW-1133">Transmembrane helix</keyword>
<evidence type="ECO:0000256" key="5">
    <source>
        <dbReference type="ARBA" id="ARBA00038359"/>
    </source>
</evidence>
<evidence type="ECO:0000256" key="4">
    <source>
        <dbReference type="ARBA" id="ARBA00023136"/>
    </source>
</evidence>
<dbReference type="PANTHER" id="PTHR33048:SF2">
    <property type="entry name" value="SRPK"/>
    <property type="match status" value="1"/>
</dbReference>
<name>A0ABQ8GF50_9PEZI</name>
<evidence type="ECO:0000313" key="10">
    <source>
        <dbReference type="Proteomes" id="UP000774617"/>
    </source>
</evidence>
<comment type="caution">
    <text evidence="9">The sequence shown here is derived from an EMBL/GenBank/DDBJ whole genome shotgun (WGS) entry which is preliminary data.</text>
</comment>